<evidence type="ECO:0000313" key="2">
    <source>
        <dbReference type="EMBL" id="GAA3801655.1"/>
    </source>
</evidence>
<evidence type="ECO:0000313" key="3">
    <source>
        <dbReference type="Proteomes" id="UP001500888"/>
    </source>
</evidence>
<dbReference type="SUPFAM" id="SSF56747">
    <property type="entry name" value="Prim-pol domain"/>
    <property type="match status" value="1"/>
</dbReference>
<dbReference type="CDD" id="cd04859">
    <property type="entry name" value="Prim_Pol"/>
    <property type="match status" value="1"/>
</dbReference>
<feature type="domain" description="DNA primase/polymerase bifunctional N-terminal" evidence="1">
    <location>
        <begin position="10"/>
        <end position="190"/>
    </location>
</feature>
<dbReference type="EMBL" id="BAAAZR010000002">
    <property type="protein sequence ID" value="GAA3801655.1"/>
    <property type="molecule type" value="Genomic_DNA"/>
</dbReference>
<gene>
    <name evidence="2" type="ORF">GCM10022226_21860</name>
</gene>
<dbReference type="Gene3D" id="3.30.720.160">
    <property type="entry name" value="Bifunctional DNA primase/polymerase, N-terminal"/>
    <property type="match status" value="1"/>
</dbReference>
<keyword evidence="3" id="KW-1185">Reference proteome</keyword>
<comment type="caution">
    <text evidence="2">The sequence shown here is derived from an EMBL/GenBank/DDBJ whole genome shotgun (WGS) entry which is preliminary data.</text>
</comment>
<dbReference type="SMART" id="SM00943">
    <property type="entry name" value="Prim-Pol"/>
    <property type="match status" value="1"/>
</dbReference>
<name>A0ABP7HVY6_9ACTN</name>
<protein>
    <recommendedName>
        <fullName evidence="1">DNA primase/polymerase bifunctional N-terminal domain-containing protein</fullName>
    </recommendedName>
</protein>
<dbReference type="Proteomes" id="UP001500888">
    <property type="component" value="Unassembled WGS sequence"/>
</dbReference>
<sequence>MLRTDIVRYALAAAARGWHVFPLAPRDKVPLAGWSWTRQATTDPQVIRQWWARRAYNVGIACGSSGLVVIDLDVPKPGERPPGEWDRPGISGGADVLALVCERAGHSLPTLETFQVRTRLGGVHLYYTAPDGVRLGNTRGEDGNGLGWKVDTRAVGGYVVGPGSVVDLPDGAGSYDVIHSAPPAPLPGWLAERLRPAPLPPQRPVAVPVATDRRGSYLRAAVLAELARVTGSPPDGHNNALYLASVALGQLVAGGALNQADVFAWLTEAAAKVGQRPGEAFRTIASGMRAGTKRPRRVAA</sequence>
<reference evidence="3" key="1">
    <citation type="journal article" date="2019" name="Int. J. Syst. Evol. Microbiol.">
        <title>The Global Catalogue of Microorganisms (GCM) 10K type strain sequencing project: providing services to taxonomists for standard genome sequencing and annotation.</title>
        <authorList>
            <consortium name="The Broad Institute Genomics Platform"/>
            <consortium name="The Broad Institute Genome Sequencing Center for Infectious Disease"/>
            <person name="Wu L."/>
            <person name="Ma J."/>
        </authorList>
    </citation>
    <scope>NUCLEOTIDE SEQUENCE [LARGE SCALE GENOMIC DNA]</scope>
    <source>
        <strain evidence="3">JCM 16908</strain>
    </source>
</reference>
<dbReference type="RefSeq" id="WP_344937457.1">
    <property type="nucleotide sequence ID" value="NZ_BAAAZR010000002.1"/>
</dbReference>
<proteinExistence type="predicted"/>
<dbReference type="InterPro" id="IPR015330">
    <property type="entry name" value="DNA_primase/pol_bifunc_N"/>
</dbReference>
<accession>A0ABP7HVY6</accession>
<evidence type="ECO:0000259" key="1">
    <source>
        <dbReference type="SMART" id="SM00943"/>
    </source>
</evidence>
<organism evidence="2 3">
    <name type="scientific">Sphaerisporangium flaviroseum</name>
    <dbReference type="NCBI Taxonomy" id="509199"/>
    <lineage>
        <taxon>Bacteria</taxon>
        <taxon>Bacillati</taxon>
        <taxon>Actinomycetota</taxon>
        <taxon>Actinomycetes</taxon>
        <taxon>Streptosporangiales</taxon>
        <taxon>Streptosporangiaceae</taxon>
        <taxon>Sphaerisporangium</taxon>
    </lineage>
</organism>
<dbReference type="Pfam" id="PF09250">
    <property type="entry name" value="Prim-Pol"/>
    <property type="match status" value="1"/>
</dbReference>